<evidence type="ECO:0000256" key="1">
    <source>
        <dbReference type="SAM" id="MobiDB-lite"/>
    </source>
</evidence>
<protein>
    <submittedName>
        <fullName evidence="2">Uncharacterized protein</fullName>
    </submittedName>
</protein>
<name>A0A3G9GHR4_9NEIS</name>
<feature type="region of interest" description="Disordered" evidence="1">
    <location>
        <begin position="1"/>
        <end position="67"/>
    </location>
</feature>
<evidence type="ECO:0000313" key="2">
    <source>
        <dbReference type="EMBL" id="BBF85801.1"/>
    </source>
</evidence>
<reference evidence="3" key="3">
    <citation type="journal article" date="2017" name="Plant Physiol. Biochem.">
        <title>Differential oxidative and antioxidative response of duckweed Lemna minor toward plant growth promoting/inhibiting bacteria.</title>
        <authorList>
            <person name="Ishizawa H."/>
            <person name="Kuroda M."/>
            <person name="Morikawa M."/>
            <person name="Ike M."/>
        </authorList>
    </citation>
    <scope>NUCLEOTIDE SEQUENCE [LARGE SCALE GENOMIC DNA]</scope>
    <source>
        <strain evidence="3">H3</strain>
    </source>
</reference>
<keyword evidence="3" id="KW-1185">Reference proteome</keyword>
<dbReference type="EMBL" id="AP018823">
    <property type="protein sequence ID" value="BBF85801.1"/>
    <property type="molecule type" value="Genomic_DNA"/>
</dbReference>
<feature type="compositionally biased region" description="Basic and acidic residues" evidence="1">
    <location>
        <begin position="1"/>
        <end position="12"/>
    </location>
</feature>
<accession>A0A3G9GHR4</accession>
<dbReference type="Proteomes" id="UP000198290">
    <property type="component" value="Chromosome"/>
</dbReference>
<dbReference type="OrthoDB" id="8595206at2"/>
<sequence length="67" mass="6865">MTSITEKHDTAKPAEGSNSKANAGITQAAPVFSQKGNNVDAGKDTVKDAAGKTPGSMQDKTTDQTKS</sequence>
<reference evidence="3" key="1">
    <citation type="journal article" date="2017" name="Biotechnol. Biofuels">
        <title>Evaluation of environmental bacterial communities as a factor affecting the growth of duckweed Lemna minor.</title>
        <authorList>
            <person name="Ishizawa H."/>
            <person name="Kuroda M."/>
            <person name="Morikawa M."/>
            <person name="Ike M."/>
        </authorList>
    </citation>
    <scope>NUCLEOTIDE SEQUENCE [LARGE SCALE GENOMIC DNA]</scope>
    <source>
        <strain evidence="3">H3</strain>
    </source>
</reference>
<proteinExistence type="predicted"/>
<feature type="compositionally biased region" description="Basic and acidic residues" evidence="1">
    <location>
        <begin position="41"/>
        <end position="50"/>
    </location>
</feature>
<reference evidence="2 3" key="2">
    <citation type="journal article" date="2017" name="Genome Announc.">
        <title>Draft genome sequence of Aquitalea magnusonii strain H3, a plant growth-promoting bacterium of duckweed Lemna minor.</title>
        <authorList>
            <person name="Ishizawa H."/>
            <person name="Kuroda M."/>
            <person name="Ike M."/>
        </authorList>
    </citation>
    <scope>NUCLEOTIDE SEQUENCE [LARGE SCALE GENOMIC DNA]</scope>
    <source>
        <strain evidence="2 3">H3</strain>
    </source>
</reference>
<dbReference type="RefSeq" id="WP_145985835.1">
    <property type="nucleotide sequence ID" value="NZ_AP018823.1"/>
</dbReference>
<evidence type="ECO:0000313" key="3">
    <source>
        <dbReference type="Proteomes" id="UP000198290"/>
    </source>
</evidence>
<dbReference type="AlphaFoldDB" id="A0A3G9GHR4"/>
<dbReference type="KEGG" id="amah:DLM_2186"/>
<organism evidence="2 3">
    <name type="scientific">Aquitalea magnusonii</name>
    <dbReference type="NCBI Taxonomy" id="332411"/>
    <lineage>
        <taxon>Bacteria</taxon>
        <taxon>Pseudomonadati</taxon>
        <taxon>Pseudomonadota</taxon>
        <taxon>Betaproteobacteria</taxon>
        <taxon>Neisseriales</taxon>
        <taxon>Chromobacteriaceae</taxon>
        <taxon>Aquitalea</taxon>
    </lineage>
</organism>
<feature type="compositionally biased region" description="Polar residues" evidence="1">
    <location>
        <begin position="16"/>
        <end position="25"/>
    </location>
</feature>
<gene>
    <name evidence="2" type="ORF">DLM_2186</name>
</gene>